<comment type="similarity">
    <text evidence="4">Belongs to the ATPase inhibitor family.</text>
</comment>
<dbReference type="CDD" id="cd00873">
    <property type="entry name" value="KU80"/>
    <property type="match status" value="1"/>
</dbReference>
<keyword evidence="8" id="KW-0347">Helicase</keyword>
<evidence type="ECO:0000256" key="11">
    <source>
        <dbReference type="ARBA" id="ARBA00023125"/>
    </source>
</evidence>
<comment type="subcellular location">
    <subcellularLocation>
        <location evidence="2">Mitochondrion</location>
    </subcellularLocation>
    <subcellularLocation>
        <location evidence="1">Nucleus</location>
    </subcellularLocation>
</comment>
<keyword evidence="6" id="KW-0227">DNA damage</keyword>
<keyword evidence="13" id="KW-0233">DNA recombination</keyword>
<keyword evidence="15" id="KW-0539">Nucleus</keyword>
<dbReference type="GO" id="GO:0003690">
    <property type="term" value="F:double-stranded DNA binding"/>
    <property type="evidence" value="ECO:0007669"/>
    <property type="project" value="TreeGrafter"/>
</dbReference>
<dbReference type="SUPFAM" id="SSF64602">
    <property type="entry name" value="F1 ATPase inhibitor, IF1, C-terminal domain"/>
    <property type="match status" value="1"/>
</dbReference>
<keyword evidence="7" id="KW-0378">Hydrolase</keyword>
<evidence type="ECO:0000313" key="23">
    <source>
        <dbReference type="Proteomes" id="UP001195483"/>
    </source>
</evidence>
<gene>
    <name evidence="22" type="ORF">CHS0354_014249</name>
</gene>
<dbReference type="GO" id="GO:0005739">
    <property type="term" value="C:mitochondrion"/>
    <property type="evidence" value="ECO:0007669"/>
    <property type="project" value="UniProtKB-SubCell"/>
</dbReference>
<dbReference type="Pfam" id="PF08785">
    <property type="entry name" value="Ku_PK_bind"/>
    <property type="match status" value="1"/>
</dbReference>
<evidence type="ECO:0000259" key="21">
    <source>
        <dbReference type="SMART" id="SM00559"/>
    </source>
</evidence>
<feature type="region of interest" description="Disordered" evidence="20">
    <location>
        <begin position="776"/>
        <end position="805"/>
    </location>
</feature>
<comment type="caution">
    <text evidence="22">The sequence shown here is derived from an EMBL/GenBank/DDBJ whole genome shotgun (WGS) entry which is preliminary data.</text>
</comment>
<dbReference type="FunFam" id="1.10.1600.10:FF:000002">
    <property type="entry name" value="X-ray repair cross-complementing protein 5"/>
    <property type="match status" value="1"/>
</dbReference>
<dbReference type="Pfam" id="PF02735">
    <property type="entry name" value="Ku"/>
    <property type="match status" value="1"/>
</dbReference>
<dbReference type="InterPro" id="IPR024193">
    <property type="entry name" value="Ku80"/>
</dbReference>
<dbReference type="GO" id="GO:0006303">
    <property type="term" value="P:double-strand break repair via nonhomologous end joining"/>
    <property type="evidence" value="ECO:0007669"/>
    <property type="project" value="InterPro"/>
</dbReference>
<feature type="compositionally biased region" description="Gly residues" evidence="20">
    <location>
        <begin position="26"/>
        <end position="39"/>
    </location>
</feature>
<dbReference type="InterPro" id="IPR036494">
    <property type="entry name" value="Ku_C_sf"/>
</dbReference>
<evidence type="ECO:0000256" key="7">
    <source>
        <dbReference type="ARBA" id="ARBA00022801"/>
    </source>
</evidence>
<evidence type="ECO:0000256" key="2">
    <source>
        <dbReference type="ARBA" id="ARBA00004173"/>
    </source>
</evidence>
<dbReference type="InterPro" id="IPR007648">
    <property type="entry name" value="ATPase_inhibitor_mt"/>
</dbReference>
<dbReference type="FunFam" id="2.40.290.10:FF:000005">
    <property type="entry name" value="X-ray repair cross-complementing protein 5"/>
    <property type="match status" value="1"/>
</dbReference>
<evidence type="ECO:0000256" key="6">
    <source>
        <dbReference type="ARBA" id="ARBA00022763"/>
    </source>
</evidence>
<keyword evidence="11" id="KW-0238">DNA-binding</keyword>
<dbReference type="FunFam" id="1.20.5.500:FF:000007">
    <property type="entry name" value="ATPase inhibitor, putative"/>
    <property type="match status" value="1"/>
</dbReference>
<evidence type="ECO:0000256" key="9">
    <source>
        <dbReference type="ARBA" id="ARBA00022840"/>
    </source>
</evidence>
<dbReference type="GO" id="GO:0042162">
    <property type="term" value="F:telomeric DNA binding"/>
    <property type="evidence" value="ECO:0007669"/>
    <property type="project" value="InterPro"/>
</dbReference>
<dbReference type="EMBL" id="JAEAOA010000879">
    <property type="protein sequence ID" value="KAK3602074.1"/>
    <property type="molecule type" value="Genomic_DNA"/>
</dbReference>
<keyword evidence="19" id="KW-0175">Coiled coil</keyword>
<evidence type="ECO:0000256" key="17">
    <source>
        <dbReference type="ARBA" id="ARBA00071961"/>
    </source>
</evidence>
<dbReference type="InterPro" id="IPR016194">
    <property type="entry name" value="SPOC-like_C_dom_sf"/>
</dbReference>
<feature type="region of interest" description="Disordered" evidence="20">
    <location>
        <begin position="356"/>
        <end position="378"/>
    </location>
</feature>
<keyword evidence="14" id="KW-0234">DNA repair</keyword>
<evidence type="ECO:0000256" key="14">
    <source>
        <dbReference type="ARBA" id="ARBA00023204"/>
    </source>
</evidence>
<keyword evidence="12" id="KW-0496">Mitochondrion</keyword>
<dbReference type="SUPFAM" id="SSF101420">
    <property type="entry name" value="C-terminal domain of Ku80"/>
    <property type="match status" value="1"/>
</dbReference>
<dbReference type="Gene3D" id="1.25.40.240">
    <property type="entry name" value="Ku, C-terminal domain"/>
    <property type="match status" value="1"/>
</dbReference>
<dbReference type="GO" id="GO:0016787">
    <property type="term" value="F:hydrolase activity"/>
    <property type="evidence" value="ECO:0007669"/>
    <property type="project" value="UniProtKB-KW"/>
</dbReference>
<evidence type="ECO:0000313" key="22">
    <source>
        <dbReference type="EMBL" id="KAK3602074.1"/>
    </source>
</evidence>
<dbReference type="Gene3D" id="3.40.50.410">
    <property type="entry name" value="von Willebrand factor, type A domain"/>
    <property type="match status" value="1"/>
</dbReference>
<keyword evidence="5" id="KW-0547">Nucleotide-binding</keyword>
<evidence type="ECO:0000256" key="13">
    <source>
        <dbReference type="ARBA" id="ARBA00023172"/>
    </source>
</evidence>
<reference evidence="22" key="2">
    <citation type="journal article" date="2021" name="Genome Biol. Evol.">
        <title>Developing a high-quality reference genome for a parasitic bivalve with doubly uniparental inheritance (Bivalvia: Unionida).</title>
        <authorList>
            <person name="Smith C.H."/>
        </authorList>
    </citation>
    <scope>NUCLEOTIDE SEQUENCE</scope>
    <source>
        <strain evidence="22">CHS0354</strain>
        <tissue evidence="22">Mantle</tissue>
    </source>
</reference>
<evidence type="ECO:0000256" key="19">
    <source>
        <dbReference type="SAM" id="Coils"/>
    </source>
</evidence>
<dbReference type="SMART" id="SM00559">
    <property type="entry name" value="Ku78"/>
    <property type="match status" value="1"/>
</dbReference>
<dbReference type="GO" id="GO:0005524">
    <property type="term" value="F:ATP binding"/>
    <property type="evidence" value="ECO:0007669"/>
    <property type="project" value="UniProtKB-KW"/>
</dbReference>
<evidence type="ECO:0000256" key="5">
    <source>
        <dbReference type="ARBA" id="ARBA00022741"/>
    </source>
</evidence>
<sequence length="805" mass="90088">MALRLRLSTLINSWRIIGVRNTSGEIGSGAGKGGGGGGAVREAGGSFGKREAAQEEEYFRRLQAAQLKELKDHLQDEVKHHEIAIKEHQEAIAIVLDIGPSMNQAPPGEATALQTALDGITMILQRKMFAESKDEICLVLFGTPDTDNPLADGGSYENIAIARPLGIPDFDFLQYVQNDIQASNVSGDFIDAIVVAMDHIVNAIQGKKGFASKRLILLTDLGGEFGDDKIDTIIAGIINSETELNVIGPSLDDDDEDGGAGAMPNGHQKVKTPQQRAGQAMLRHILQQVDGECYSFSEALPALSYFQTRQIRQTAWKCQLEIGSIQIPICGYTKVKEFKLKQSWKRVYAREPDQEIGTLRTHHKNDEEETEVEKEEMVEGHRYGNTLVPMSEDDKENMKYKAEKCFKVLGFTKSENIKRQHFQGDGVMAVVAEKGDESAGVALSAIINALYETNTVAIARRVYNAASSPRIGCLIPHIKADYECLYWFDLPFMEDIRQYTFGSLPVKEETPANKKFSPKGDQLAAMDNLIDSMDLGQAAEDEDGEMTEAMKPKLTFNPYFQRLYQCMQHRALNPDEPLPELSPLVANSLKPPQEIVAACEQSVKKLPKLFKLEVVKKKDQKTGEDIFKEDEGGDAGPAVKHRRIDASLEGGMKDIARAKVTEVGTTSPVEDFLTLIRARDEDKFEQACEQMQKRIKQLVVDSFGDQFYEKAMDCLKTLRKECVKKSEPRQYNTFVKQFKEMLISKARRDFWEKIVSDKQGLISKIECEESNVTKEEAQRFVQGKEEDDEEMPSDEDEDEDLLDEL</sequence>
<comment type="similarity">
    <text evidence="3">Belongs to the ku80 family.</text>
</comment>
<evidence type="ECO:0000256" key="16">
    <source>
        <dbReference type="ARBA" id="ARBA00030036"/>
    </source>
</evidence>
<dbReference type="SUPFAM" id="SSF100939">
    <property type="entry name" value="SPOC domain-like"/>
    <property type="match status" value="1"/>
</dbReference>
<dbReference type="InterPro" id="IPR014893">
    <property type="entry name" value="Ku_PK_bind"/>
</dbReference>
<evidence type="ECO:0000256" key="10">
    <source>
        <dbReference type="ARBA" id="ARBA00022843"/>
    </source>
</evidence>
<dbReference type="FunFam" id="3.40.50.410:FF:000200">
    <property type="entry name" value="ATP-dependent DNA helicase II subunit 2"/>
    <property type="match status" value="1"/>
</dbReference>
<proteinExistence type="inferred from homology"/>
<dbReference type="InterPro" id="IPR036465">
    <property type="entry name" value="vWFA_dom_sf"/>
</dbReference>
<organism evidence="22 23">
    <name type="scientific">Potamilus streckersoni</name>
    <dbReference type="NCBI Taxonomy" id="2493646"/>
    <lineage>
        <taxon>Eukaryota</taxon>
        <taxon>Metazoa</taxon>
        <taxon>Spiralia</taxon>
        <taxon>Lophotrochozoa</taxon>
        <taxon>Mollusca</taxon>
        <taxon>Bivalvia</taxon>
        <taxon>Autobranchia</taxon>
        <taxon>Heteroconchia</taxon>
        <taxon>Palaeoheterodonta</taxon>
        <taxon>Unionida</taxon>
        <taxon>Unionoidea</taxon>
        <taxon>Unionidae</taxon>
        <taxon>Ambleminae</taxon>
        <taxon>Lampsilini</taxon>
        <taxon>Potamilus</taxon>
    </lineage>
</organism>
<evidence type="ECO:0000256" key="1">
    <source>
        <dbReference type="ARBA" id="ARBA00004123"/>
    </source>
</evidence>
<feature type="domain" description="Ku" evidence="21">
    <location>
        <begin position="369"/>
        <end position="508"/>
    </location>
</feature>
<dbReference type="GO" id="GO:0043564">
    <property type="term" value="C:Ku70:Ku80 complex"/>
    <property type="evidence" value="ECO:0007669"/>
    <property type="project" value="InterPro"/>
</dbReference>
<dbReference type="SUPFAM" id="SSF53300">
    <property type="entry name" value="vWA-like"/>
    <property type="match status" value="1"/>
</dbReference>
<dbReference type="GO" id="GO:0042030">
    <property type="term" value="F:ATPase inhibitor activity"/>
    <property type="evidence" value="ECO:0007669"/>
    <property type="project" value="InterPro"/>
</dbReference>
<keyword evidence="23" id="KW-1185">Reference proteome</keyword>
<evidence type="ECO:0000256" key="15">
    <source>
        <dbReference type="ARBA" id="ARBA00023242"/>
    </source>
</evidence>
<dbReference type="GO" id="GO:0006310">
    <property type="term" value="P:DNA recombination"/>
    <property type="evidence" value="ECO:0007669"/>
    <property type="project" value="UniProtKB-KW"/>
</dbReference>
<evidence type="ECO:0000256" key="20">
    <source>
        <dbReference type="SAM" id="MobiDB-lite"/>
    </source>
</evidence>
<dbReference type="AlphaFoldDB" id="A0AAE0T2B0"/>
<feature type="coiled-coil region" evidence="19">
    <location>
        <begin position="64"/>
        <end position="91"/>
    </location>
</feature>
<dbReference type="GO" id="GO:0003684">
    <property type="term" value="F:damaged DNA binding"/>
    <property type="evidence" value="ECO:0007669"/>
    <property type="project" value="InterPro"/>
</dbReference>
<dbReference type="GO" id="GO:0000723">
    <property type="term" value="P:telomere maintenance"/>
    <property type="evidence" value="ECO:0007669"/>
    <property type="project" value="InterPro"/>
</dbReference>
<dbReference type="Gene3D" id="1.10.1600.10">
    <property type="match status" value="1"/>
</dbReference>
<dbReference type="Pfam" id="PF04568">
    <property type="entry name" value="IATP"/>
    <property type="match status" value="1"/>
</dbReference>
<protein>
    <recommendedName>
        <fullName evidence="17">X-ray repair cross-complementing protein 5</fullName>
    </recommendedName>
    <alternativeName>
        <fullName evidence="16">ATP synthase F1 subunit epsilon</fullName>
    </alternativeName>
    <alternativeName>
        <fullName evidence="18">Ku80</fullName>
    </alternativeName>
</protein>
<feature type="region of interest" description="Disordered" evidence="20">
    <location>
        <begin position="25"/>
        <end position="47"/>
    </location>
</feature>
<dbReference type="InterPro" id="IPR006164">
    <property type="entry name" value="DNA_bd_Ku70/Ku80"/>
</dbReference>
<feature type="region of interest" description="Disordered" evidence="20">
    <location>
        <begin position="251"/>
        <end position="274"/>
    </location>
</feature>
<keyword evidence="9" id="KW-0067">ATP-binding</keyword>
<accession>A0AAE0T2B0</accession>
<evidence type="ECO:0000256" key="3">
    <source>
        <dbReference type="ARBA" id="ARBA00007726"/>
    </source>
</evidence>
<dbReference type="Proteomes" id="UP001195483">
    <property type="component" value="Unassembled WGS sequence"/>
</dbReference>
<dbReference type="Gene3D" id="2.40.290.10">
    <property type="match status" value="1"/>
</dbReference>
<dbReference type="InterPro" id="IPR005160">
    <property type="entry name" value="Ku_C"/>
</dbReference>
<name>A0AAE0T2B0_9BIVA</name>
<dbReference type="Gene3D" id="1.20.5.500">
    <property type="entry name" value="Single helix bin"/>
    <property type="match status" value="1"/>
</dbReference>
<evidence type="ECO:0000256" key="12">
    <source>
        <dbReference type="ARBA" id="ARBA00023128"/>
    </source>
</evidence>
<evidence type="ECO:0000256" key="18">
    <source>
        <dbReference type="ARBA" id="ARBA00078350"/>
    </source>
</evidence>
<feature type="compositionally biased region" description="Acidic residues" evidence="20">
    <location>
        <begin position="785"/>
        <end position="805"/>
    </location>
</feature>
<dbReference type="FunFam" id="1.25.40.240:FF:000001">
    <property type="entry name" value="X-ray repair cross-complementing protein 5"/>
    <property type="match status" value="1"/>
</dbReference>
<evidence type="ECO:0000256" key="8">
    <source>
        <dbReference type="ARBA" id="ARBA00022806"/>
    </source>
</evidence>
<reference evidence="22" key="1">
    <citation type="journal article" date="2021" name="Genome Biol. Evol.">
        <title>A High-Quality Reference Genome for a Parasitic Bivalve with Doubly Uniparental Inheritance (Bivalvia: Unionida).</title>
        <authorList>
            <person name="Smith C.H."/>
        </authorList>
    </citation>
    <scope>NUCLEOTIDE SEQUENCE</scope>
    <source>
        <strain evidence="22">CHS0354</strain>
    </source>
</reference>
<dbReference type="Pfam" id="PF03730">
    <property type="entry name" value="Ku_C"/>
    <property type="match status" value="1"/>
</dbReference>
<dbReference type="PANTHER" id="PTHR12604">
    <property type="entry name" value="KU AUTOANTIGEN DNA HELICASE"/>
    <property type="match status" value="1"/>
</dbReference>
<dbReference type="PANTHER" id="PTHR12604:SF4">
    <property type="entry name" value="X-RAY REPAIR CROSS-COMPLEMENTING PROTEIN 5"/>
    <property type="match status" value="1"/>
</dbReference>
<dbReference type="GO" id="GO:0003678">
    <property type="term" value="F:DNA helicase activity"/>
    <property type="evidence" value="ECO:0007669"/>
    <property type="project" value="InterPro"/>
</dbReference>
<evidence type="ECO:0000256" key="4">
    <source>
        <dbReference type="ARBA" id="ARBA00010901"/>
    </source>
</evidence>
<keyword evidence="10" id="KW-0832">Ubl conjugation</keyword>
<reference evidence="22" key="3">
    <citation type="submission" date="2023-05" db="EMBL/GenBank/DDBJ databases">
        <authorList>
            <person name="Smith C.H."/>
        </authorList>
    </citation>
    <scope>NUCLEOTIDE SEQUENCE</scope>
    <source>
        <strain evidence="22">CHS0354</strain>
        <tissue evidence="22">Mantle</tissue>
    </source>
</reference>